<dbReference type="FunFam" id="2.40.10.10:FF:000028">
    <property type="entry name" value="Serine protease easter"/>
    <property type="match status" value="1"/>
</dbReference>
<dbReference type="InterPro" id="IPR001314">
    <property type="entry name" value="Peptidase_S1A"/>
</dbReference>
<keyword evidence="2" id="KW-0106">Calcium</keyword>
<keyword evidence="5" id="KW-0325">Glycoprotein</keyword>
<evidence type="ECO:0000313" key="9">
    <source>
        <dbReference type="EMBL" id="AYV99592.1"/>
    </source>
</evidence>
<reference evidence="9" key="1">
    <citation type="journal article" date="2018" name="Toxins">
        <title>Buzz kill: function and proteomic composition of venom from the giant assassin fly Dolopus genitalis (Diptera: Asilidae).</title>
        <authorList>
            <person name="Walker A.A."/>
            <person name="Dobson J."/>
            <person name="Jin J."/>
            <person name="Robinson S.D."/>
            <person name="Herzig V."/>
            <person name="Vetter I."/>
            <person name="King G.F."/>
            <person name="Fry B.G."/>
        </authorList>
    </citation>
    <scope>NUCLEOTIDE SEQUENCE</scope>
    <source>
        <strain evidence="9">Dg71</strain>
        <tissue evidence="9">Venom/thoracic glands</tissue>
    </source>
</reference>
<dbReference type="InterPro" id="IPR051333">
    <property type="entry name" value="CLIP_Serine_Protease"/>
</dbReference>
<dbReference type="PROSITE" id="PS50240">
    <property type="entry name" value="TRYPSIN_DOM"/>
    <property type="match status" value="1"/>
</dbReference>
<evidence type="ECO:0000256" key="3">
    <source>
        <dbReference type="ARBA" id="ARBA00023145"/>
    </source>
</evidence>
<dbReference type="SUPFAM" id="SSF50494">
    <property type="entry name" value="Trypsin-like serine proteases"/>
    <property type="match status" value="1"/>
</dbReference>
<evidence type="ECO:0000256" key="7">
    <source>
        <dbReference type="SAM" id="SignalP"/>
    </source>
</evidence>
<protein>
    <submittedName>
        <fullName evidence="9">Venom polypeptide</fullName>
    </submittedName>
</protein>
<dbReference type="InterPro" id="IPR043504">
    <property type="entry name" value="Peptidase_S1_PA_chymotrypsin"/>
</dbReference>
<evidence type="ECO:0000256" key="4">
    <source>
        <dbReference type="ARBA" id="ARBA00023157"/>
    </source>
</evidence>
<dbReference type="PANTHER" id="PTHR24260:SF148">
    <property type="entry name" value="IP09309P-RELATED"/>
    <property type="match status" value="1"/>
</dbReference>
<comment type="similarity">
    <text evidence="6">Belongs to the peptidase S1 family. CLIP subfamily.</text>
</comment>
<keyword evidence="1 7" id="KW-0732">Signal</keyword>
<dbReference type="InterPro" id="IPR009003">
    <property type="entry name" value="Peptidase_S1_PA"/>
</dbReference>
<name>A0A3G5BII5_DOLGE</name>
<feature type="signal peptide" evidence="7">
    <location>
        <begin position="1"/>
        <end position="17"/>
    </location>
</feature>
<dbReference type="SMART" id="SM00020">
    <property type="entry name" value="Tryp_SPc"/>
    <property type="match status" value="1"/>
</dbReference>
<evidence type="ECO:0000256" key="5">
    <source>
        <dbReference type="ARBA" id="ARBA00023180"/>
    </source>
</evidence>
<dbReference type="PANTHER" id="PTHR24260">
    <property type="match status" value="1"/>
</dbReference>
<evidence type="ECO:0000256" key="1">
    <source>
        <dbReference type="ARBA" id="ARBA00022729"/>
    </source>
</evidence>
<dbReference type="InterPro" id="IPR018114">
    <property type="entry name" value="TRYPSIN_HIS"/>
</dbReference>
<dbReference type="CDD" id="cd00190">
    <property type="entry name" value="Tryp_SPc"/>
    <property type="match status" value="1"/>
</dbReference>
<feature type="domain" description="Peptidase S1" evidence="8">
    <location>
        <begin position="26"/>
        <end position="270"/>
    </location>
</feature>
<organism evidence="9">
    <name type="scientific">Dolopus genitalis</name>
    <name type="common">Giant Australian assassin fly</name>
    <name type="synonym">Asilus genitalis</name>
    <dbReference type="NCBI Taxonomy" id="2488630"/>
    <lineage>
        <taxon>Eukaryota</taxon>
        <taxon>Metazoa</taxon>
        <taxon>Ecdysozoa</taxon>
        <taxon>Arthropoda</taxon>
        <taxon>Hexapoda</taxon>
        <taxon>Insecta</taxon>
        <taxon>Pterygota</taxon>
        <taxon>Neoptera</taxon>
        <taxon>Endopterygota</taxon>
        <taxon>Diptera</taxon>
        <taxon>Brachycera</taxon>
        <taxon>Muscomorpha</taxon>
        <taxon>Asiloidea</taxon>
        <taxon>Asilidae</taxon>
        <taxon>Asilinae</taxon>
        <taxon>Dolopus</taxon>
    </lineage>
</organism>
<accession>A0A3G5BII5</accession>
<keyword evidence="4" id="KW-1015">Disulfide bond</keyword>
<dbReference type="Gene3D" id="2.40.10.10">
    <property type="entry name" value="Trypsin-like serine proteases"/>
    <property type="match status" value="1"/>
</dbReference>
<evidence type="ECO:0000259" key="8">
    <source>
        <dbReference type="PROSITE" id="PS50240"/>
    </source>
</evidence>
<dbReference type="PROSITE" id="PS00134">
    <property type="entry name" value="TRYPSIN_HIS"/>
    <property type="match status" value="1"/>
</dbReference>
<evidence type="ECO:0000256" key="6">
    <source>
        <dbReference type="ARBA" id="ARBA00024195"/>
    </source>
</evidence>
<dbReference type="InterPro" id="IPR001254">
    <property type="entry name" value="Trypsin_dom"/>
</dbReference>
<dbReference type="EMBL" id="MK075189">
    <property type="protein sequence ID" value="AYV99592.1"/>
    <property type="molecule type" value="mRNA"/>
</dbReference>
<sequence length="275" mass="30327">MALFTLLSLPLISAATADQSFIQPQIVGGIIASPGLFTYMATLHAERINNIGIKWSTFCGSSLISDEFVLTAAHCVVDSTIINVKLTFGTTNASMDADEADRLVIDVPKENIIVYEGYDPKRSLNDIALVKLPRKITFSRMIQPLRLPTRSQPNLDGDVAVVTGWGSMGSLDQTDQNKLRYAQLRIFPDENCKQFFRSYYHDSNICLDGSSQSPCYGDSGGPAVVVDRQDRLFTLVGVASYVSHRGCEKGDPVGYARVTSFLDWIHQHTDIPIKD</sequence>
<dbReference type="Pfam" id="PF00089">
    <property type="entry name" value="Trypsin"/>
    <property type="match status" value="1"/>
</dbReference>
<dbReference type="AlphaFoldDB" id="A0A3G5BII5"/>
<feature type="chain" id="PRO_5018307553" evidence="7">
    <location>
        <begin position="18"/>
        <end position="275"/>
    </location>
</feature>
<dbReference type="PRINTS" id="PR00722">
    <property type="entry name" value="CHYMOTRYPSIN"/>
</dbReference>
<proteinExistence type="evidence at transcript level"/>
<dbReference type="GO" id="GO:0006508">
    <property type="term" value="P:proteolysis"/>
    <property type="evidence" value="ECO:0007669"/>
    <property type="project" value="InterPro"/>
</dbReference>
<dbReference type="GO" id="GO:0004252">
    <property type="term" value="F:serine-type endopeptidase activity"/>
    <property type="evidence" value="ECO:0007669"/>
    <property type="project" value="InterPro"/>
</dbReference>
<evidence type="ECO:0000256" key="2">
    <source>
        <dbReference type="ARBA" id="ARBA00022837"/>
    </source>
</evidence>
<keyword evidence="3" id="KW-0865">Zymogen</keyword>